<dbReference type="RefSeq" id="WP_003981152.1">
    <property type="nucleotide sequence ID" value="NZ_CP043497.1"/>
</dbReference>
<accession>A0ABY3Z9S2</accession>
<reference evidence="2 3" key="1">
    <citation type="submission" date="2022-03" db="EMBL/GenBank/DDBJ databases">
        <title>Complete genome of Streptomyces rimosus ssp. rimosus R7 (=ATCC 10970).</title>
        <authorList>
            <person name="Beganovic S."/>
            <person name="Ruckert C."/>
            <person name="Busche T."/>
            <person name="Kalinowski J."/>
            <person name="Wittmann C."/>
        </authorList>
    </citation>
    <scope>NUCLEOTIDE SEQUENCE [LARGE SCALE GENOMIC DNA]</scope>
    <source>
        <strain evidence="2 3">R7</strain>
    </source>
</reference>
<proteinExistence type="predicted"/>
<dbReference type="Pfam" id="PF04149">
    <property type="entry name" value="DUF397"/>
    <property type="match status" value="1"/>
</dbReference>
<evidence type="ECO:0000313" key="2">
    <source>
        <dbReference type="EMBL" id="UNZ06285.1"/>
    </source>
</evidence>
<evidence type="ECO:0000313" key="3">
    <source>
        <dbReference type="Proteomes" id="UP000829494"/>
    </source>
</evidence>
<protein>
    <recommendedName>
        <fullName evidence="1">DUF397 domain-containing protein</fullName>
    </recommendedName>
</protein>
<gene>
    <name evidence="2" type="ORF">SRIMR7_29465</name>
</gene>
<organism evidence="2 3">
    <name type="scientific">Streptomyces rimosus subsp. rimosus</name>
    <dbReference type="NCBI Taxonomy" id="132474"/>
    <lineage>
        <taxon>Bacteria</taxon>
        <taxon>Bacillati</taxon>
        <taxon>Actinomycetota</taxon>
        <taxon>Actinomycetes</taxon>
        <taxon>Kitasatosporales</taxon>
        <taxon>Streptomycetaceae</taxon>
        <taxon>Streptomyces</taxon>
    </lineage>
</organism>
<feature type="domain" description="DUF397" evidence="1">
    <location>
        <begin position="10"/>
        <end position="64"/>
    </location>
</feature>
<evidence type="ECO:0000259" key="1">
    <source>
        <dbReference type="Pfam" id="PF04149"/>
    </source>
</evidence>
<dbReference type="EMBL" id="CP094298">
    <property type="protein sequence ID" value="UNZ06285.1"/>
    <property type="molecule type" value="Genomic_DNA"/>
</dbReference>
<keyword evidence="3" id="KW-1185">Reference proteome</keyword>
<name>A0ABY3Z9S2_STRRM</name>
<dbReference type="InterPro" id="IPR007278">
    <property type="entry name" value="DUF397"/>
</dbReference>
<sequence length="71" mass="7397">MTNDPHTLIWFKSSYSGNGGSCVEWAPTQAAATGIVPVRDSKDPNGPVLSVPSRSFAEFIAGVQGGAFSAR</sequence>
<dbReference type="GeneID" id="66854580"/>
<dbReference type="Proteomes" id="UP000829494">
    <property type="component" value="Chromosome"/>
</dbReference>